<dbReference type="InterPro" id="IPR000315">
    <property type="entry name" value="Znf_B-box"/>
</dbReference>
<feature type="domain" description="B box-type" evidence="9">
    <location>
        <begin position="1"/>
        <end position="47"/>
    </location>
</feature>
<protein>
    <submittedName>
        <fullName evidence="10">Zinc finger protein</fullName>
    </submittedName>
</protein>
<keyword evidence="7" id="KW-0539">Nucleus</keyword>
<evidence type="ECO:0000313" key="10">
    <source>
        <dbReference type="EMBL" id="URE01762.1"/>
    </source>
</evidence>
<evidence type="ECO:0000256" key="5">
    <source>
        <dbReference type="ARBA" id="ARBA00022771"/>
    </source>
</evidence>
<dbReference type="InterPro" id="IPR049808">
    <property type="entry name" value="CONSTANS-like_Bbox1"/>
</dbReference>
<dbReference type="Pfam" id="PF06203">
    <property type="entry name" value="CCT"/>
    <property type="match status" value="1"/>
</dbReference>
<dbReference type="SMART" id="SM00336">
    <property type="entry name" value="BBOX"/>
    <property type="match status" value="2"/>
</dbReference>
<dbReference type="Proteomes" id="UP001055439">
    <property type="component" value="Chromosome 5"/>
</dbReference>
<keyword evidence="4" id="KW-0677">Repeat</keyword>
<evidence type="ECO:0000256" key="1">
    <source>
        <dbReference type="ARBA" id="ARBA00004123"/>
    </source>
</evidence>
<evidence type="ECO:0000256" key="8">
    <source>
        <dbReference type="SAM" id="MobiDB-lite"/>
    </source>
</evidence>
<keyword evidence="3" id="KW-0479">Metal-binding</keyword>
<keyword evidence="5" id="KW-0863">Zinc-finger</keyword>
<dbReference type="OrthoDB" id="153872at2759"/>
<accession>A0A9E7K304</accession>
<evidence type="ECO:0000256" key="7">
    <source>
        <dbReference type="ARBA" id="ARBA00023242"/>
    </source>
</evidence>
<evidence type="ECO:0000256" key="4">
    <source>
        <dbReference type="ARBA" id="ARBA00022737"/>
    </source>
</evidence>
<dbReference type="PANTHER" id="PTHR31717:SF138">
    <property type="entry name" value="CONSTANS-LIKE PROTEIN DAYS TO HEADING ON CHROMOSOME 2"/>
    <property type="match status" value="1"/>
</dbReference>
<evidence type="ECO:0000256" key="3">
    <source>
        <dbReference type="ARBA" id="ARBA00022723"/>
    </source>
</evidence>
<dbReference type="EMBL" id="CP097507">
    <property type="protein sequence ID" value="URE01762.1"/>
    <property type="molecule type" value="Genomic_DNA"/>
</dbReference>
<feature type="domain" description="B box-type" evidence="9">
    <location>
        <begin position="48"/>
        <end position="90"/>
    </location>
</feature>
<evidence type="ECO:0000256" key="2">
    <source>
        <dbReference type="ARBA" id="ARBA00010024"/>
    </source>
</evidence>
<dbReference type="AlphaFoldDB" id="A0A9E7K304"/>
<dbReference type="GO" id="GO:0006355">
    <property type="term" value="P:regulation of DNA-templated transcription"/>
    <property type="evidence" value="ECO:0007669"/>
    <property type="project" value="UniProtKB-ARBA"/>
</dbReference>
<evidence type="ECO:0000259" key="9">
    <source>
        <dbReference type="SMART" id="SM00336"/>
    </source>
</evidence>
<proteinExistence type="inferred from homology"/>
<dbReference type="InterPro" id="IPR010402">
    <property type="entry name" value="CCT_domain"/>
</dbReference>
<dbReference type="CDD" id="cd19821">
    <property type="entry name" value="Bbox1_BBX-like"/>
    <property type="match status" value="2"/>
</dbReference>
<organism evidence="10 11">
    <name type="scientific">Musa troglodytarum</name>
    <name type="common">fe'i banana</name>
    <dbReference type="NCBI Taxonomy" id="320322"/>
    <lineage>
        <taxon>Eukaryota</taxon>
        <taxon>Viridiplantae</taxon>
        <taxon>Streptophyta</taxon>
        <taxon>Embryophyta</taxon>
        <taxon>Tracheophyta</taxon>
        <taxon>Spermatophyta</taxon>
        <taxon>Magnoliopsida</taxon>
        <taxon>Liliopsida</taxon>
        <taxon>Zingiberales</taxon>
        <taxon>Musaceae</taxon>
        <taxon>Musa</taxon>
    </lineage>
</organism>
<gene>
    <name evidence="10" type="ORF">MUK42_20882</name>
</gene>
<evidence type="ECO:0000313" key="11">
    <source>
        <dbReference type="Proteomes" id="UP001055439"/>
    </source>
</evidence>
<feature type="non-terminal residue" evidence="10">
    <location>
        <position position="485"/>
    </location>
</feature>
<sequence>MNHLCDFCGEQRSIIYCRSDAASLCLSCDRNVHSANALSRRHSRTLLCDRCSAQPAVIRCIEQSVSLCQNCDWNSHDASGVASGHKRQTINCYSGCPSAEELSRIWPFFQEFPPVAEPDCEKGLGLMTISENNISNCWGPPESNSTLGISSVGKMKDPIVVDKLNPLIGSSSGPAICLLPSTADQTAGSVDSTTPKLDCVGTKDFEFSKDDFCEDFNVNDVDMTFQSYEQLFGVSHNQINHIFDDDDDIDSFFDLRETSAANSNHQDEFVGEASSAGQPNPMLATHSNAVSANSVMSNRGKNADSRLFFSARHAHSSLSLSFSGLTGESSAGDYQDCGGSSVPFRGESPWFPADPENSQLPTASRDSAVMRYKEKKKARKFEKKIRYATRKAMADVRRRVKGRFVKAGEAYDYDPLAQTRSCHAGCMKVPLHKGYRGHHVLFCGGMEAGPALHSICRVPSSWLQPMNESKSTVGLLLGHHHHQQL</sequence>
<evidence type="ECO:0000256" key="6">
    <source>
        <dbReference type="ARBA" id="ARBA00022833"/>
    </source>
</evidence>
<dbReference type="Pfam" id="PF22586">
    <property type="entry name" value="ANCHR-like_BBOX"/>
    <property type="match status" value="1"/>
</dbReference>
<reference evidence="10" key="1">
    <citation type="submission" date="2022-05" db="EMBL/GenBank/DDBJ databases">
        <title>The Musa troglodytarum L. genome provides insights into the mechanism of non-climacteric behaviour and enrichment of carotenoids.</title>
        <authorList>
            <person name="Wang J."/>
        </authorList>
    </citation>
    <scope>NUCLEOTIDE SEQUENCE</scope>
    <source>
        <tissue evidence="10">Leaf</tissue>
    </source>
</reference>
<dbReference type="GO" id="GO:0005634">
    <property type="term" value="C:nucleus"/>
    <property type="evidence" value="ECO:0007669"/>
    <property type="project" value="UniProtKB-SubCell"/>
</dbReference>
<name>A0A9E7K304_9LILI</name>
<comment type="subcellular location">
    <subcellularLocation>
        <location evidence="1">Nucleus</location>
    </subcellularLocation>
</comment>
<dbReference type="GO" id="GO:0008270">
    <property type="term" value="F:zinc ion binding"/>
    <property type="evidence" value="ECO:0007669"/>
    <property type="project" value="UniProtKB-KW"/>
</dbReference>
<feature type="region of interest" description="Disordered" evidence="8">
    <location>
        <begin position="263"/>
        <end position="284"/>
    </location>
</feature>
<keyword evidence="11" id="KW-1185">Reference proteome</keyword>
<dbReference type="PANTHER" id="PTHR31717">
    <property type="entry name" value="ZINC FINGER PROTEIN CONSTANS-LIKE 10"/>
    <property type="match status" value="1"/>
</dbReference>
<comment type="similarity">
    <text evidence="2">Belongs to the CONSTANS family.</text>
</comment>
<keyword evidence="6" id="KW-0862">Zinc</keyword>